<gene>
    <name evidence="1" type="ORF">COL8621_00608</name>
</gene>
<accession>A0A238JMS7</accession>
<dbReference type="AlphaFoldDB" id="A0A238JMS7"/>
<evidence type="ECO:0008006" key="3">
    <source>
        <dbReference type="Google" id="ProtNLM"/>
    </source>
</evidence>
<sequence>MMKFTDLAEVRFGTGISVRRSGPKDVDDILRRLQSRDDMAARHPIDEFKEVLPVLWEIRKLQKVRKEKKDSPEGLEALTTVRDLRKTARDNQQHFLNAAFRRSIDTTDGFRERLTRFWADHFTVKGKTDILRNSVSTYVEEAIRPNMTGSFGALLKAATTHVMMLNYLDQATSAGPNSKAALATNRGMNENLAREVIELHTLGVDADYSQTDVHELAKLFTGMSFTAEKGFLFRPYFAEPGALSVLGNTYGSDTPKMDDIYAVLDDLAVHPATAHHITRKIATHFVSDHPDEALLTHMVAAYTGSGGDLLATYAAMLEHPSAWAPTLSKVRQPFDFVAASLRALDIPSEELLKLDWKRTRALLNLPMRVMGQNWENPTGPDGWPEAAEEWVTPQGMAGRIQWAMSAPALLSPALPDPRVFVDSALGGAASGDLRFAANAAETRAIGIGLILSSPDFQRR</sequence>
<keyword evidence="2" id="KW-1185">Reference proteome</keyword>
<dbReference type="InterPro" id="IPR014917">
    <property type="entry name" value="DUF1800"/>
</dbReference>
<proteinExistence type="predicted"/>
<reference evidence="2" key="1">
    <citation type="submission" date="2017-05" db="EMBL/GenBank/DDBJ databases">
        <authorList>
            <person name="Rodrigo-Torres L."/>
            <person name="Arahal R. D."/>
            <person name="Lucena T."/>
        </authorList>
    </citation>
    <scope>NUCLEOTIDE SEQUENCE [LARGE SCALE GENOMIC DNA]</scope>
    <source>
        <strain evidence="2">CECT 8621</strain>
    </source>
</reference>
<dbReference type="RefSeq" id="WP_235823715.1">
    <property type="nucleotide sequence ID" value="NZ_FXYE01000001.1"/>
</dbReference>
<organism evidence="1 2">
    <name type="scientific">Actibacterium lipolyticum</name>
    <dbReference type="NCBI Taxonomy" id="1524263"/>
    <lineage>
        <taxon>Bacteria</taxon>
        <taxon>Pseudomonadati</taxon>
        <taxon>Pseudomonadota</taxon>
        <taxon>Alphaproteobacteria</taxon>
        <taxon>Rhodobacterales</taxon>
        <taxon>Roseobacteraceae</taxon>
        <taxon>Actibacterium</taxon>
    </lineage>
</organism>
<dbReference type="Proteomes" id="UP000202922">
    <property type="component" value="Unassembled WGS sequence"/>
</dbReference>
<evidence type="ECO:0000313" key="2">
    <source>
        <dbReference type="Proteomes" id="UP000202922"/>
    </source>
</evidence>
<name>A0A238JMS7_9RHOB</name>
<dbReference type="Pfam" id="PF08811">
    <property type="entry name" value="DUF1800"/>
    <property type="match status" value="1"/>
</dbReference>
<evidence type="ECO:0000313" key="1">
    <source>
        <dbReference type="EMBL" id="SMX31795.1"/>
    </source>
</evidence>
<dbReference type="EMBL" id="FXYE01000001">
    <property type="protein sequence ID" value="SMX31795.1"/>
    <property type="molecule type" value="Genomic_DNA"/>
</dbReference>
<protein>
    <recommendedName>
        <fullName evidence="3">DUF1800 domain-containing protein</fullName>
    </recommendedName>
</protein>